<proteinExistence type="predicted"/>
<name>W0FKG0_9BACT</name>
<feature type="domain" description="Gfo/Idh/MocA-like oxidoreductase N-terminal" evidence="1">
    <location>
        <begin position="1"/>
        <end position="116"/>
    </location>
</feature>
<protein>
    <submittedName>
        <fullName evidence="3">Putative lipopolysaccharide biosynthesis protein</fullName>
    </submittedName>
</protein>
<dbReference type="PANTHER" id="PTHR43249">
    <property type="entry name" value="UDP-N-ACETYL-2-AMINO-2-DEOXY-D-GLUCURONATE OXIDASE"/>
    <property type="match status" value="1"/>
</dbReference>
<dbReference type="Pfam" id="PF01408">
    <property type="entry name" value="GFO_IDH_MocA"/>
    <property type="match status" value="1"/>
</dbReference>
<evidence type="ECO:0000313" key="3">
    <source>
        <dbReference type="EMBL" id="AHF25396.1"/>
    </source>
</evidence>
<dbReference type="SUPFAM" id="SSF55347">
    <property type="entry name" value="Glyceraldehyde-3-phosphate dehydrogenase-like, C-terminal domain"/>
    <property type="match status" value="1"/>
</dbReference>
<evidence type="ECO:0000259" key="1">
    <source>
        <dbReference type="Pfam" id="PF01408"/>
    </source>
</evidence>
<reference evidence="3" key="1">
    <citation type="journal article" date="2013" name="PLoS ONE">
        <title>Metagenomic insights into the carbohydrate-active enzymes carried by the microorganisms adhering to solid digesta in the rumen of cows.</title>
        <authorList>
            <person name="Wang L."/>
            <person name="Hatem A."/>
            <person name="Catalyurek U.V."/>
            <person name="Morrison M."/>
            <person name="Yu Z."/>
        </authorList>
    </citation>
    <scope>NUCLEOTIDE SEQUENCE</scope>
</reference>
<dbReference type="InterPro" id="IPR052515">
    <property type="entry name" value="Gfo/Idh/MocA_Oxidoreductase"/>
</dbReference>
<dbReference type="Gene3D" id="3.40.50.720">
    <property type="entry name" value="NAD(P)-binding Rossmann-like Domain"/>
    <property type="match status" value="1"/>
</dbReference>
<dbReference type="GO" id="GO:0000166">
    <property type="term" value="F:nucleotide binding"/>
    <property type="evidence" value="ECO:0007669"/>
    <property type="project" value="InterPro"/>
</dbReference>
<dbReference type="PANTHER" id="PTHR43249:SF1">
    <property type="entry name" value="D-GLUCOSIDE 3-DEHYDROGENASE"/>
    <property type="match status" value="1"/>
</dbReference>
<organism evidence="3">
    <name type="scientific">uncultured bacterium Contig137</name>
    <dbReference type="NCBI Taxonomy" id="1393421"/>
    <lineage>
        <taxon>Bacteria</taxon>
        <taxon>environmental samples</taxon>
    </lineage>
</organism>
<dbReference type="InterPro" id="IPR055170">
    <property type="entry name" value="GFO_IDH_MocA-like_dom"/>
</dbReference>
<evidence type="ECO:0000259" key="2">
    <source>
        <dbReference type="Pfam" id="PF22725"/>
    </source>
</evidence>
<dbReference type="InterPro" id="IPR036291">
    <property type="entry name" value="NAD(P)-bd_dom_sf"/>
</dbReference>
<dbReference type="Pfam" id="PF22725">
    <property type="entry name" value="GFO_IDH_MocA_C3"/>
    <property type="match status" value="1"/>
</dbReference>
<dbReference type="EMBL" id="KC246834">
    <property type="protein sequence ID" value="AHF25396.1"/>
    <property type="molecule type" value="Genomic_DNA"/>
</dbReference>
<accession>W0FKG0</accession>
<dbReference type="Gene3D" id="3.30.360.10">
    <property type="entry name" value="Dihydrodipicolinate Reductase, domain 2"/>
    <property type="match status" value="1"/>
</dbReference>
<feature type="domain" description="GFO/IDH/MocA-like oxidoreductase" evidence="2">
    <location>
        <begin position="130"/>
        <end position="251"/>
    </location>
</feature>
<dbReference type="AlphaFoldDB" id="W0FKG0"/>
<sequence length="332" mass="36470">MKVAVVGCGNVSANHFEALELTDGVEITAVADIDGEKARKWAEKTGSRAYTDYDEMLANEELDAVHIATPHYLHTPMAVKALKKGINVFLEKPCSVTAEEADELIKAQTESGKQVGICFQNRYNTSSIIVKEVIDSGFYGKVTDVRAFVTWSRGKDYYSDGWHGRADKECGGVLINQAIHTIDLVQYFAGGCRSLSAHVFNDHLKGVIDVEDTGVIRMLTGSGALAVVYATTAYGENAPVMIEVKLEKTTLRIEGDMLYRLDGDYGFDVICTNSSESTVGKSYWGTGHKAIIRDFYDCLKTGRKFAIDAYEGAKAAKIVAACYDYDKKEIMK</sequence>
<dbReference type="SUPFAM" id="SSF51735">
    <property type="entry name" value="NAD(P)-binding Rossmann-fold domains"/>
    <property type="match status" value="1"/>
</dbReference>
<dbReference type="InterPro" id="IPR000683">
    <property type="entry name" value="Gfo/Idh/MocA-like_OxRdtase_N"/>
</dbReference>